<proteinExistence type="predicted"/>
<accession>A0ABV0UIP2</accession>
<organism evidence="5 6">
    <name type="scientific">Ilyodon furcidens</name>
    <name type="common">goldbreast splitfin</name>
    <dbReference type="NCBI Taxonomy" id="33524"/>
    <lineage>
        <taxon>Eukaryota</taxon>
        <taxon>Metazoa</taxon>
        <taxon>Chordata</taxon>
        <taxon>Craniata</taxon>
        <taxon>Vertebrata</taxon>
        <taxon>Euteleostomi</taxon>
        <taxon>Actinopterygii</taxon>
        <taxon>Neopterygii</taxon>
        <taxon>Teleostei</taxon>
        <taxon>Neoteleostei</taxon>
        <taxon>Acanthomorphata</taxon>
        <taxon>Ovalentaria</taxon>
        <taxon>Atherinomorphae</taxon>
        <taxon>Cyprinodontiformes</taxon>
        <taxon>Goodeidae</taxon>
        <taxon>Ilyodon</taxon>
    </lineage>
</organism>
<keyword evidence="4" id="KW-0812">Transmembrane</keyword>
<keyword evidence="2" id="KW-0547">Nucleotide-binding</keyword>
<evidence type="ECO:0000256" key="1">
    <source>
        <dbReference type="ARBA" id="ARBA00001436"/>
    </source>
</evidence>
<reference evidence="5 6" key="1">
    <citation type="submission" date="2021-06" db="EMBL/GenBank/DDBJ databases">
        <authorList>
            <person name="Palmer J.M."/>
        </authorList>
    </citation>
    <scope>NUCLEOTIDE SEQUENCE [LARGE SCALE GENOMIC DNA]</scope>
    <source>
        <strain evidence="6">if_2019</strain>
        <tissue evidence="5">Muscle</tissue>
    </source>
</reference>
<feature type="non-terminal residue" evidence="5">
    <location>
        <position position="218"/>
    </location>
</feature>
<dbReference type="Gene3D" id="1.10.510.10">
    <property type="entry name" value="Transferase(Phosphotransferase) domain 1"/>
    <property type="match status" value="1"/>
</dbReference>
<evidence type="ECO:0000256" key="4">
    <source>
        <dbReference type="SAM" id="Phobius"/>
    </source>
</evidence>
<evidence type="ECO:0000313" key="5">
    <source>
        <dbReference type="EMBL" id="MEQ2244589.1"/>
    </source>
</evidence>
<dbReference type="SUPFAM" id="SSF56112">
    <property type="entry name" value="Protein kinase-like (PK-like)"/>
    <property type="match status" value="1"/>
</dbReference>
<dbReference type="EMBL" id="JAHRIQ010071345">
    <property type="protein sequence ID" value="MEQ2244589.1"/>
    <property type="molecule type" value="Genomic_DNA"/>
</dbReference>
<dbReference type="Proteomes" id="UP001482620">
    <property type="component" value="Unassembled WGS sequence"/>
</dbReference>
<keyword evidence="4" id="KW-0472">Membrane</keyword>
<feature type="transmembrane region" description="Helical" evidence="4">
    <location>
        <begin position="43"/>
        <end position="63"/>
    </location>
</feature>
<evidence type="ECO:0000313" key="6">
    <source>
        <dbReference type="Proteomes" id="UP001482620"/>
    </source>
</evidence>
<keyword evidence="3" id="KW-0456">Lyase</keyword>
<sequence length="218" mass="24662">MDGMVGGLTPLSRSFFFPGGKPPKASFCWFSPEEACSGGVDSVTMFFIFLLLCGLTAAFFFFFRKYKRTANVTKLILTLDDIVFIDTQVSKKKLNDESIMRSLLEIKTPLRSIARSYIMTTPESSNIGILEGDWVWLKKIPFEKTTTSVTQNTQNLFSQLREMRHENLNLYLGLFVDSGILALVVEHCPRGSLADLLADSDVRLDWMFKSSLLMDLIK</sequence>
<name>A0ABV0UIP2_9TELE</name>
<dbReference type="InterPro" id="IPR050401">
    <property type="entry name" value="Cyclic_nucleotide_synthase"/>
</dbReference>
<keyword evidence="6" id="KW-1185">Reference proteome</keyword>
<dbReference type="PANTHER" id="PTHR11920:SF228">
    <property type="entry name" value="RETINAL GUANYLYL CYCLASE 1"/>
    <property type="match status" value="1"/>
</dbReference>
<dbReference type="InterPro" id="IPR011009">
    <property type="entry name" value="Kinase-like_dom_sf"/>
</dbReference>
<comment type="catalytic activity">
    <reaction evidence="1">
        <text>GTP = 3',5'-cyclic GMP + diphosphate</text>
        <dbReference type="Rhea" id="RHEA:13665"/>
        <dbReference type="ChEBI" id="CHEBI:33019"/>
        <dbReference type="ChEBI" id="CHEBI:37565"/>
        <dbReference type="ChEBI" id="CHEBI:57746"/>
        <dbReference type="EC" id="4.6.1.2"/>
    </reaction>
</comment>
<evidence type="ECO:0000256" key="3">
    <source>
        <dbReference type="ARBA" id="ARBA00023239"/>
    </source>
</evidence>
<protein>
    <recommendedName>
        <fullName evidence="7">Serine-threonine/tyrosine-protein kinase catalytic domain-containing protein</fullName>
    </recommendedName>
</protein>
<comment type="caution">
    <text evidence="5">The sequence shown here is derived from an EMBL/GenBank/DDBJ whole genome shotgun (WGS) entry which is preliminary data.</text>
</comment>
<evidence type="ECO:0000256" key="2">
    <source>
        <dbReference type="ARBA" id="ARBA00022741"/>
    </source>
</evidence>
<gene>
    <name evidence="5" type="ORF">ILYODFUR_018719</name>
</gene>
<keyword evidence="4" id="KW-1133">Transmembrane helix</keyword>
<dbReference type="PANTHER" id="PTHR11920">
    <property type="entry name" value="GUANYLYL CYCLASE"/>
    <property type="match status" value="1"/>
</dbReference>
<evidence type="ECO:0008006" key="7">
    <source>
        <dbReference type="Google" id="ProtNLM"/>
    </source>
</evidence>